<dbReference type="PANTHER" id="PTHR43877">
    <property type="entry name" value="AMINOALKYLPHOSPHONATE N-ACETYLTRANSFERASE-RELATED-RELATED"/>
    <property type="match status" value="1"/>
</dbReference>
<dbReference type="AlphaFoldDB" id="W6K2G1"/>
<evidence type="ECO:0000256" key="3">
    <source>
        <dbReference type="SAM" id="MobiDB-lite"/>
    </source>
</evidence>
<feature type="domain" description="N-acetyltransferase" evidence="4">
    <location>
        <begin position="46"/>
        <end position="214"/>
    </location>
</feature>
<feature type="compositionally biased region" description="Basic and acidic residues" evidence="3">
    <location>
        <begin position="1"/>
        <end position="39"/>
    </location>
</feature>
<evidence type="ECO:0000313" key="5">
    <source>
        <dbReference type="EMBL" id="CCH72534.1"/>
    </source>
</evidence>
<evidence type="ECO:0000313" key="6">
    <source>
        <dbReference type="Proteomes" id="UP000035763"/>
    </source>
</evidence>
<evidence type="ECO:0000256" key="2">
    <source>
        <dbReference type="ARBA" id="ARBA00023315"/>
    </source>
</evidence>
<dbReference type="Proteomes" id="UP000035763">
    <property type="component" value="Unassembled WGS sequence"/>
</dbReference>
<evidence type="ECO:0000256" key="1">
    <source>
        <dbReference type="ARBA" id="ARBA00022679"/>
    </source>
</evidence>
<dbReference type="EMBL" id="CAJA01000084">
    <property type="protein sequence ID" value="CCH72534.1"/>
    <property type="molecule type" value="Genomic_DNA"/>
</dbReference>
<keyword evidence="2" id="KW-0012">Acyltransferase</keyword>
<accession>W6K2G1</accession>
<protein>
    <recommendedName>
        <fullName evidence="4">N-acetyltransferase domain-containing protein</fullName>
    </recommendedName>
</protein>
<gene>
    <name evidence="5" type="ORF">BN11_1740022</name>
</gene>
<dbReference type="PROSITE" id="PS51186">
    <property type="entry name" value="GNAT"/>
    <property type="match status" value="1"/>
</dbReference>
<organism evidence="5 6">
    <name type="scientific">Nostocoides australiense Ben110</name>
    <dbReference type="NCBI Taxonomy" id="1193182"/>
    <lineage>
        <taxon>Bacteria</taxon>
        <taxon>Bacillati</taxon>
        <taxon>Actinomycetota</taxon>
        <taxon>Actinomycetes</taxon>
        <taxon>Micrococcales</taxon>
        <taxon>Intrasporangiaceae</taxon>
        <taxon>Nostocoides</taxon>
    </lineage>
</organism>
<dbReference type="SUPFAM" id="SSF55729">
    <property type="entry name" value="Acyl-CoA N-acyltransferases (Nat)"/>
    <property type="match status" value="1"/>
</dbReference>
<feature type="region of interest" description="Disordered" evidence="3">
    <location>
        <begin position="1"/>
        <end position="42"/>
    </location>
</feature>
<dbReference type="InterPro" id="IPR050832">
    <property type="entry name" value="Bact_Acetyltransf"/>
</dbReference>
<dbReference type="PANTHER" id="PTHR43877:SF1">
    <property type="entry name" value="ACETYLTRANSFERASE"/>
    <property type="match status" value="1"/>
</dbReference>
<dbReference type="RefSeq" id="WP_083433705.1">
    <property type="nucleotide sequence ID" value="NZ_HG764815.1"/>
</dbReference>
<dbReference type="CDD" id="cd04301">
    <property type="entry name" value="NAT_SF"/>
    <property type="match status" value="1"/>
</dbReference>
<keyword evidence="1" id="KW-0808">Transferase</keyword>
<keyword evidence="6" id="KW-1185">Reference proteome</keyword>
<proteinExistence type="predicted"/>
<dbReference type="STRING" id="1193182.BN11_1740022"/>
<reference evidence="5 6" key="1">
    <citation type="journal article" date="2013" name="ISME J.">
        <title>A metabolic model for members of the genus Tetrasphaera involved in enhanced biological phosphorus removal.</title>
        <authorList>
            <person name="Kristiansen R."/>
            <person name="Nguyen H.T.T."/>
            <person name="Saunders A.M."/>
            <person name="Nielsen J.L."/>
            <person name="Wimmer R."/>
            <person name="Le V.Q."/>
            <person name="McIlroy S.J."/>
            <person name="Petrovski S."/>
            <person name="Seviour R.J."/>
            <person name="Calteau A."/>
            <person name="Nielsen K.L."/>
            <person name="Nielsen P.H."/>
        </authorList>
    </citation>
    <scope>NUCLEOTIDE SEQUENCE [LARGE SCALE GENOMIC DNA]</scope>
    <source>
        <strain evidence="5 6">Ben110</strain>
    </source>
</reference>
<evidence type="ECO:0000259" key="4">
    <source>
        <dbReference type="PROSITE" id="PS51186"/>
    </source>
</evidence>
<dbReference type="InterPro" id="IPR000182">
    <property type="entry name" value="GNAT_dom"/>
</dbReference>
<dbReference type="Pfam" id="PF00583">
    <property type="entry name" value="Acetyltransf_1"/>
    <property type="match status" value="1"/>
</dbReference>
<comment type="caution">
    <text evidence="5">The sequence shown here is derived from an EMBL/GenBank/DDBJ whole genome shotgun (WGS) entry which is preliminary data.</text>
</comment>
<dbReference type="GO" id="GO:0016747">
    <property type="term" value="F:acyltransferase activity, transferring groups other than amino-acyl groups"/>
    <property type="evidence" value="ECO:0007669"/>
    <property type="project" value="InterPro"/>
</dbReference>
<dbReference type="OrthoDB" id="5243635at2"/>
<dbReference type="InterPro" id="IPR016181">
    <property type="entry name" value="Acyl_CoA_acyltransferase"/>
</dbReference>
<dbReference type="Gene3D" id="3.40.630.30">
    <property type="match status" value="1"/>
</dbReference>
<sequence>MPETHHQGPRDPEPQDHEPQDPEPQDHQPQDHQPQDHRTLGPLADASVREARATDAPAVGQVQAQVFIDTYADKLLPEVAAAFDPQAFARGWRDALTDPPPGAHRLLVALAGAQVVGAAAYGPSQDPDTGQATGELTLLAVHPLARRQGHGSRLLNACVDQLRDLGADTVTAWLLADAEETRAFLLGAGLEPDGAYRDRVVSPDGATLREVRVRATLGQDTDDDAQGG</sequence>
<name>W6K2G1_9MICO</name>